<name>A0ABT5S5B1_9FLAO</name>
<sequence>MKKNIPNINFKPADDENFGFEIVPIEKIANRKQTDDHNSQKPHQLKFYNLLFFTKGEGRHFIDFKWYSVKENTLVYLSKEQINAFDFSTNLQGYCMVFTEVFFVSCFSNFTDNFVFRLFNPELFSPILQIPKESDFLNYFNLLQKEFNKKQAFNQKDITKALLTILISKAENIKQNQSKKHFDSSKLSLFQNFNSLLENHYTQSRNASFYADKLAITYKHLNTICKELMNKTAKNVIDDFIVLQAKRKLINTSIKSTKLAYDLGFEDPTNFTKYFKKQTGLTPKSFVKSLKNE</sequence>
<dbReference type="Proteomes" id="UP001151478">
    <property type="component" value="Unassembled WGS sequence"/>
</dbReference>
<evidence type="ECO:0000259" key="4">
    <source>
        <dbReference type="PROSITE" id="PS01124"/>
    </source>
</evidence>
<feature type="domain" description="HTH araC/xylS-type" evidence="4">
    <location>
        <begin position="191"/>
        <end position="289"/>
    </location>
</feature>
<comment type="caution">
    <text evidence="5">The sequence shown here is derived from an EMBL/GenBank/DDBJ whole genome shotgun (WGS) entry which is preliminary data.</text>
</comment>
<keyword evidence="3" id="KW-0804">Transcription</keyword>
<dbReference type="PANTHER" id="PTHR43280:SF32">
    <property type="entry name" value="TRANSCRIPTIONAL REGULATORY PROTEIN"/>
    <property type="match status" value="1"/>
</dbReference>
<dbReference type="Pfam" id="PF02311">
    <property type="entry name" value="AraC_binding"/>
    <property type="match status" value="1"/>
</dbReference>
<keyword evidence="2" id="KW-0238">DNA-binding</keyword>
<reference evidence="5" key="1">
    <citation type="submission" date="2023-02" db="EMBL/GenBank/DDBJ databases">
        <title>Polaribacter ponticola sp. nov., isolated from seawater.</title>
        <authorList>
            <person name="Baek J.H."/>
            <person name="Kim J.M."/>
            <person name="Choi D.G."/>
            <person name="Jeon C.O."/>
        </authorList>
    </citation>
    <scope>NUCLEOTIDE SEQUENCE</scope>
    <source>
        <strain evidence="5">MSW5</strain>
    </source>
</reference>
<dbReference type="EMBL" id="JAOSLC020000002">
    <property type="protein sequence ID" value="MDD7913278.1"/>
    <property type="molecule type" value="Genomic_DNA"/>
</dbReference>
<dbReference type="InterPro" id="IPR003313">
    <property type="entry name" value="AraC-bd"/>
</dbReference>
<keyword evidence="1" id="KW-0805">Transcription regulation</keyword>
<gene>
    <name evidence="5" type="ORF">N5A56_002015</name>
</gene>
<dbReference type="Gene3D" id="1.10.10.60">
    <property type="entry name" value="Homeodomain-like"/>
    <property type="match status" value="1"/>
</dbReference>
<protein>
    <submittedName>
        <fullName evidence="5">Helix-turn-helix transcriptional regulator</fullName>
    </submittedName>
</protein>
<evidence type="ECO:0000313" key="5">
    <source>
        <dbReference type="EMBL" id="MDD7913278.1"/>
    </source>
</evidence>
<evidence type="ECO:0000256" key="3">
    <source>
        <dbReference type="ARBA" id="ARBA00023163"/>
    </source>
</evidence>
<dbReference type="InterPro" id="IPR009057">
    <property type="entry name" value="Homeodomain-like_sf"/>
</dbReference>
<proteinExistence type="predicted"/>
<dbReference type="PROSITE" id="PS01124">
    <property type="entry name" value="HTH_ARAC_FAMILY_2"/>
    <property type="match status" value="1"/>
</dbReference>
<dbReference type="InterPro" id="IPR037923">
    <property type="entry name" value="HTH-like"/>
</dbReference>
<organism evidence="5 6">
    <name type="scientific">Polaribacter ponticola</name>
    <dbReference type="NCBI Taxonomy" id="2978475"/>
    <lineage>
        <taxon>Bacteria</taxon>
        <taxon>Pseudomonadati</taxon>
        <taxon>Bacteroidota</taxon>
        <taxon>Flavobacteriia</taxon>
        <taxon>Flavobacteriales</taxon>
        <taxon>Flavobacteriaceae</taxon>
    </lineage>
</organism>
<evidence type="ECO:0000313" key="6">
    <source>
        <dbReference type="Proteomes" id="UP001151478"/>
    </source>
</evidence>
<dbReference type="PANTHER" id="PTHR43280">
    <property type="entry name" value="ARAC-FAMILY TRANSCRIPTIONAL REGULATOR"/>
    <property type="match status" value="1"/>
</dbReference>
<dbReference type="RefSeq" id="WP_265724011.1">
    <property type="nucleotide sequence ID" value="NZ_JAOSLC020000002.1"/>
</dbReference>
<accession>A0ABT5S5B1</accession>
<evidence type="ECO:0000256" key="2">
    <source>
        <dbReference type="ARBA" id="ARBA00023125"/>
    </source>
</evidence>
<evidence type="ECO:0000256" key="1">
    <source>
        <dbReference type="ARBA" id="ARBA00023015"/>
    </source>
</evidence>
<dbReference type="Pfam" id="PF12833">
    <property type="entry name" value="HTH_18"/>
    <property type="match status" value="1"/>
</dbReference>
<dbReference type="InterPro" id="IPR018060">
    <property type="entry name" value="HTH_AraC"/>
</dbReference>
<dbReference type="SUPFAM" id="SSF51215">
    <property type="entry name" value="Regulatory protein AraC"/>
    <property type="match status" value="1"/>
</dbReference>
<dbReference type="SUPFAM" id="SSF46689">
    <property type="entry name" value="Homeodomain-like"/>
    <property type="match status" value="1"/>
</dbReference>
<keyword evidence="6" id="KW-1185">Reference proteome</keyword>
<dbReference type="SMART" id="SM00342">
    <property type="entry name" value="HTH_ARAC"/>
    <property type="match status" value="1"/>
</dbReference>